<dbReference type="Gene3D" id="1.10.10.10">
    <property type="entry name" value="Winged helix-like DNA-binding domain superfamily/Winged helix DNA-binding domain"/>
    <property type="match status" value="1"/>
</dbReference>
<organism evidence="2 3">
    <name type="scientific">Candidatus Zambryskibacteria bacterium RIFCSPLOWO2_02_FULL_44_12b</name>
    <dbReference type="NCBI Taxonomy" id="1802772"/>
    <lineage>
        <taxon>Bacteria</taxon>
        <taxon>Candidatus Zambryskiibacteriota</taxon>
    </lineage>
</organism>
<dbReference type="InterPro" id="IPR011991">
    <property type="entry name" value="ArsR-like_HTH"/>
</dbReference>
<comment type="caution">
    <text evidence="2">The sequence shown here is derived from an EMBL/GenBank/DDBJ whole genome shotgun (WGS) entry which is preliminary data.</text>
</comment>
<dbReference type="InterPro" id="IPR051797">
    <property type="entry name" value="TrmB-like"/>
</dbReference>
<dbReference type="PANTHER" id="PTHR34293:SF1">
    <property type="entry name" value="HTH-TYPE TRANSCRIPTIONAL REGULATOR TRMBL2"/>
    <property type="match status" value="1"/>
</dbReference>
<reference evidence="2 3" key="1">
    <citation type="journal article" date="2016" name="Nat. Commun.">
        <title>Thousands of microbial genomes shed light on interconnected biogeochemical processes in an aquifer system.</title>
        <authorList>
            <person name="Anantharaman K."/>
            <person name="Brown C.T."/>
            <person name="Hug L.A."/>
            <person name="Sharon I."/>
            <person name="Castelle C.J."/>
            <person name="Probst A.J."/>
            <person name="Thomas B.C."/>
            <person name="Singh A."/>
            <person name="Wilkins M.J."/>
            <person name="Karaoz U."/>
            <person name="Brodie E.L."/>
            <person name="Williams K.H."/>
            <person name="Hubbard S.S."/>
            <person name="Banfield J.F."/>
        </authorList>
    </citation>
    <scope>NUCLEOTIDE SEQUENCE [LARGE SCALE GENOMIC DNA]</scope>
</reference>
<feature type="domain" description="Transcription regulator TrmB N-terminal" evidence="1">
    <location>
        <begin position="8"/>
        <end position="75"/>
    </location>
</feature>
<dbReference type="AlphaFoldDB" id="A0A1G2UQB4"/>
<dbReference type="CDD" id="cd00090">
    <property type="entry name" value="HTH_ARSR"/>
    <property type="match status" value="1"/>
</dbReference>
<evidence type="ECO:0000313" key="3">
    <source>
        <dbReference type="Proteomes" id="UP000177202"/>
    </source>
</evidence>
<dbReference type="InterPro" id="IPR036388">
    <property type="entry name" value="WH-like_DNA-bd_sf"/>
</dbReference>
<protein>
    <recommendedName>
        <fullName evidence="1">Transcription regulator TrmB N-terminal domain-containing protein</fullName>
    </recommendedName>
</protein>
<name>A0A1G2UQB4_9BACT</name>
<accession>A0A1G2UQB4</accession>
<dbReference type="STRING" id="1802772.A3H60_01395"/>
<dbReference type="InterPro" id="IPR002831">
    <property type="entry name" value="Tscrpt_reg_TrmB_N"/>
</dbReference>
<dbReference type="InterPro" id="IPR036390">
    <property type="entry name" value="WH_DNA-bd_sf"/>
</dbReference>
<evidence type="ECO:0000259" key="1">
    <source>
        <dbReference type="Pfam" id="PF01978"/>
    </source>
</evidence>
<dbReference type="EMBL" id="MHWP01000001">
    <property type="protein sequence ID" value="OHB11522.1"/>
    <property type="molecule type" value="Genomic_DNA"/>
</dbReference>
<sequence>MTKQKSVLRQVGFSDTAEQIYFSLLKRGACSVVELAQFVGKHRPTIYKALPELISANLVAKSLKGKRVVYRAESPAILSSLLKKQSENVNESLPELLAIFQNKDKKPKISFFEGKEGIATVYEQLVASTKKEAAIYRYESPRDYKHNKQYYPALYWKRAGASGDIDKYVITNQKTHEKRHENLNRLSKAVNIPFDDNITQLIGDDKVIFIDYDTETAILIENGRFANFQKTIFKMFFDKI</sequence>
<proteinExistence type="predicted"/>
<evidence type="ECO:0000313" key="2">
    <source>
        <dbReference type="EMBL" id="OHB11522.1"/>
    </source>
</evidence>
<dbReference type="Pfam" id="PF01978">
    <property type="entry name" value="TrmB"/>
    <property type="match status" value="1"/>
</dbReference>
<gene>
    <name evidence="2" type="ORF">A3H60_01395</name>
</gene>
<dbReference type="SUPFAM" id="SSF46785">
    <property type="entry name" value="Winged helix' DNA-binding domain"/>
    <property type="match status" value="1"/>
</dbReference>
<dbReference type="Proteomes" id="UP000177202">
    <property type="component" value="Unassembled WGS sequence"/>
</dbReference>
<dbReference type="PANTHER" id="PTHR34293">
    <property type="entry name" value="HTH-TYPE TRANSCRIPTIONAL REGULATOR TRMBL2"/>
    <property type="match status" value="1"/>
</dbReference>